<sequence length="78" mass="8564">MCRVQVCSARPAFGPSRHAPTPARALYGCNFLRVHCSLCSLFQALLSPCLDRSRTRVASTVTGLRRLPFYVQPSPSSP</sequence>
<dbReference type="EMBL" id="KZ155772">
    <property type="protein sequence ID" value="OUS48803.1"/>
    <property type="molecule type" value="Genomic_DNA"/>
</dbReference>
<protein>
    <submittedName>
        <fullName evidence="1">Uncharacterized protein</fullName>
    </submittedName>
</protein>
<organism evidence="1">
    <name type="scientific">Ostreococcus tauri</name>
    <name type="common">Marine green alga</name>
    <dbReference type="NCBI Taxonomy" id="70448"/>
    <lineage>
        <taxon>Eukaryota</taxon>
        <taxon>Viridiplantae</taxon>
        <taxon>Chlorophyta</taxon>
        <taxon>Mamiellophyceae</taxon>
        <taxon>Mamiellales</taxon>
        <taxon>Bathycoccaceae</taxon>
        <taxon>Ostreococcus</taxon>
    </lineage>
</organism>
<dbReference type="Proteomes" id="UP000195557">
    <property type="component" value="Unassembled WGS sequence"/>
</dbReference>
<accession>A0A1Y5IL17</accession>
<name>A0A1Y5IL17_OSTTA</name>
<evidence type="ECO:0000313" key="1">
    <source>
        <dbReference type="EMBL" id="OUS48803.1"/>
    </source>
</evidence>
<gene>
    <name evidence="1" type="ORF">BE221DRAFT_189169</name>
</gene>
<dbReference type="AlphaFoldDB" id="A0A1Y5IL17"/>
<proteinExistence type="predicted"/>
<reference evidence="1" key="1">
    <citation type="submission" date="2017-04" db="EMBL/GenBank/DDBJ databases">
        <title>Population genomics of picophytoplankton unveils novel chromosome hypervariability.</title>
        <authorList>
            <consortium name="DOE Joint Genome Institute"/>
            <person name="Blanc-Mathieu R."/>
            <person name="Krasovec M."/>
            <person name="Hebrard M."/>
            <person name="Yau S."/>
            <person name="Desgranges E."/>
            <person name="Martin J."/>
            <person name="Schackwitz W."/>
            <person name="Kuo A."/>
            <person name="Salin G."/>
            <person name="Donnadieu C."/>
            <person name="Desdevises Y."/>
            <person name="Sanchez-Ferandin S."/>
            <person name="Moreau H."/>
            <person name="Rivals E."/>
            <person name="Grigoriev I.V."/>
            <person name="Grimsley N."/>
            <person name="Eyre-Walker A."/>
            <person name="Piganeau G."/>
        </authorList>
    </citation>
    <scope>NUCLEOTIDE SEQUENCE [LARGE SCALE GENOMIC DNA]</scope>
    <source>
        <strain evidence="1">RCC 1115</strain>
    </source>
</reference>